<evidence type="ECO:0000313" key="4">
    <source>
        <dbReference type="Proteomes" id="UP001597508"/>
    </source>
</evidence>
<feature type="signal peptide" evidence="2">
    <location>
        <begin position="1"/>
        <end position="21"/>
    </location>
</feature>
<protein>
    <submittedName>
        <fullName evidence="3">Uncharacterized protein</fullName>
    </submittedName>
</protein>
<keyword evidence="2" id="KW-0732">Signal</keyword>
<evidence type="ECO:0000313" key="3">
    <source>
        <dbReference type="EMBL" id="MFD2568840.1"/>
    </source>
</evidence>
<evidence type="ECO:0000256" key="1">
    <source>
        <dbReference type="SAM" id="MobiDB-lite"/>
    </source>
</evidence>
<dbReference type="Proteomes" id="UP001597508">
    <property type="component" value="Unassembled WGS sequence"/>
</dbReference>
<reference evidence="4" key="1">
    <citation type="journal article" date="2019" name="Int. J. Syst. Evol. Microbiol.">
        <title>The Global Catalogue of Microorganisms (GCM) 10K type strain sequencing project: providing services to taxonomists for standard genome sequencing and annotation.</title>
        <authorList>
            <consortium name="The Broad Institute Genomics Platform"/>
            <consortium name="The Broad Institute Genome Sequencing Center for Infectious Disease"/>
            <person name="Wu L."/>
            <person name="Ma J."/>
        </authorList>
    </citation>
    <scope>NUCLEOTIDE SEQUENCE [LARGE SCALE GENOMIC DNA]</scope>
    <source>
        <strain evidence="4">KCTC 52127</strain>
    </source>
</reference>
<dbReference type="Gene3D" id="3.40.390.70">
    <property type="match status" value="1"/>
</dbReference>
<feature type="region of interest" description="Disordered" evidence="1">
    <location>
        <begin position="295"/>
        <end position="323"/>
    </location>
</feature>
<gene>
    <name evidence="3" type="ORF">ACFSRZ_15805</name>
</gene>
<dbReference type="PROSITE" id="PS51257">
    <property type="entry name" value="PROKAR_LIPOPROTEIN"/>
    <property type="match status" value="1"/>
</dbReference>
<comment type="caution">
    <text evidence="3">The sequence shown here is derived from an EMBL/GenBank/DDBJ whole genome shotgun (WGS) entry which is preliminary data.</text>
</comment>
<name>A0ABW5LW19_9FLAO</name>
<feature type="chain" id="PRO_5046833919" evidence="2">
    <location>
        <begin position="22"/>
        <end position="323"/>
    </location>
</feature>
<accession>A0ABW5LW19</accession>
<organism evidence="3 4">
    <name type="scientific">Pseudotenacibaculum haliotis</name>
    <dbReference type="NCBI Taxonomy" id="1862138"/>
    <lineage>
        <taxon>Bacteria</taxon>
        <taxon>Pseudomonadati</taxon>
        <taxon>Bacteroidota</taxon>
        <taxon>Flavobacteriia</taxon>
        <taxon>Flavobacteriales</taxon>
        <taxon>Flavobacteriaceae</taxon>
        <taxon>Pseudotenacibaculum</taxon>
    </lineage>
</organism>
<dbReference type="RefSeq" id="WP_379667546.1">
    <property type="nucleotide sequence ID" value="NZ_JBHULH010000012.1"/>
</dbReference>
<proteinExistence type="predicted"/>
<evidence type="ECO:0000256" key="2">
    <source>
        <dbReference type="SAM" id="SignalP"/>
    </source>
</evidence>
<dbReference type="EMBL" id="JBHULH010000012">
    <property type="protein sequence ID" value="MFD2568840.1"/>
    <property type="molecule type" value="Genomic_DNA"/>
</dbReference>
<sequence length="323" mass="36163">MKARFLNRWVLLLLIFSVTFLGCNNDDDMSVLTDPIGDNNGGGDDDGGGPQSGTQGEITLYRVSGNDIQKIRDYQVSGQDIAYQNDVARHQQLWGFTKDVVPVAHRNKMNEFMIYNGSVTGSAGYVVQTKQDLSTWQMGLAINFADDQNELLYTIIHEFGHILTLNDTQIDASVGSGSCSNYFPGEGCAKTDSYINKMHSLYWADIWEEFQNAQNDESAHQAFYVKYQDRFVTNYAATNPGEDIAEVFATFVTRNNRPAGNTIAEKKILLMYDYPELVQLREYIRENLGSNRGRARSILPSPGSWKKANTLGNAKSSHCGHKH</sequence>
<feature type="region of interest" description="Disordered" evidence="1">
    <location>
        <begin position="34"/>
        <end position="56"/>
    </location>
</feature>
<keyword evidence="4" id="KW-1185">Reference proteome</keyword>
<dbReference type="SUPFAM" id="SSF55486">
    <property type="entry name" value="Metalloproteases ('zincins'), catalytic domain"/>
    <property type="match status" value="1"/>
</dbReference>